<evidence type="ECO:0000256" key="1">
    <source>
        <dbReference type="SAM" id="SignalP"/>
    </source>
</evidence>
<dbReference type="InterPro" id="IPR048266">
    <property type="entry name" value="Rax2-like_second"/>
</dbReference>
<evidence type="ECO:0000259" key="2">
    <source>
        <dbReference type="Pfam" id="PF20842"/>
    </source>
</evidence>
<organism evidence="4 5">
    <name type="scientific">Mucor saturninus</name>
    <dbReference type="NCBI Taxonomy" id="64648"/>
    <lineage>
        <taxon>Eukaryota</taxon>
        <taxon>Fungi</taxon>
        <taxon>Fungi incertae sedis</taxon>
        <taxon>Mucoromycota</taxon>
        <taxon>Mucoromycotina</taxon>
        <taxon>Mucoromycetes</taxon>
        <taxon>Mucorales</taxon>
        <taxon>Mucorineae</taxon>
        <taxon>Mucoraceae</taxon>
        <taxon>Mucor</taxon>
    </lineage>
</organism>
<sequence length="491" mass="53122">MRHYYSSLLLLLFTLLNGTLASYVTHPNINFDPLEQLTISGTYNGISLYKDTKQLTSLPPLTSSVISLSNDTLQLLGSSSIDGSIYDACIFKNTLIFGGNFTTMGDQSVKNIASIDLTTHQLKPLSKGLDGIVHSIYCDTDQVYVGGSFTAPSTSDSVSYSTSLSQFGGNVALWKGEKWVGLPWKGLNGPVYSILKNKNQIVFGGRFDTTTDGQSLHAPASQPISLPATGVSATSGLNPSSILCSSSSWLLDEGVQGTWQTAFSTYSVNPSLVRIANSKVENRQTKEFSIRSLANTTQLFSLSYLDPITGIAVTCSDNCTLSNNPSVTYQDFRILDTFMTTGIAIDIKSWYGVGGGLSFVQVFQSEIFTYAVNPDPTNICTSNVTLPKVSTVGNWTTVTSGSPYLSYPIKSTLNTSSITFYPNIAESGIYEVLVYTPPCKSTACSERTDIDLTFALSKANKENATMSQKYPGSRSIFTGYFDLSDNYNPSI</sequence>
<dbReference type="Proteomes" id="UP000603453">
    <property type="component" value="Unassembled WGS sequence"/>
</dbReference>
<feature type="domain" description="Rax2-like second" evidence="2">
    <location>
        <begin position="222"/>
        <end position="357"/>
    </location>
</feature>
<dbReference type="GO" id="GO:1902929">
    <property type="term" value="C:plasma membrane of growing cell tip"/>
    <property type="evidence" value="ECO:0007669"/>
    <property type="project" value="TreeGrafter"/>
</dbReference>
<keyword evidence="1" id="KW-0732">Signal</keyword>
<feature type="non-terminal residue" evidence="4">
    <location>
        <position position="491"/>
    </location>
</feature>
<evidence type="ECO:0000313" key="5">
    <source>
        <dbReference type="Proteomes" id="UP000603453"/>
    </source>
</evidence>
<dbReference type="InterPro" id="IPR048265">
    <property type="entry name" value="Rax2-like_third"/>
</dbReference>
<evidence type="ECO:0000313" key="4">
    <source>
        <dbReference type="EMBL" id="KAG2204037.1"/>
    </source>
</evidence>
<comment type="caution">
    <text evidence="4">The sequence shown here is derived from an EMBL/GenBank/DDBJ whole genome shotgun (WGS) entry which is preliminary data.</text>
</comment>
<dbReference type="Pfam" id="PF20842">
    <property type="entry name" value="Rax2_2"/>
    <property type="match status" value="1"/>
</dbReference>
<reference evidence="4" key="1">
    <citation type="submission" date="2020-12" db="EMBL/GenBank/DDBJ databases">
        <title>Metabolic potential, ecology and presence of endohyphal bacteria is reflected in genomic diversity of Mucoromycotina.</title>
        <authorList>
            <person name="Muszewska A."/>
            <person name="Okrasinska A."/>
            <person name="Steczkiewicz K."/>
            <person name="Drgas O."/>
            <person name="Orlowska M."/>
            <person name="Perlinska-Lenart U."/>
            <person name="Aleksandrzak-Piekarczyk T."/>
            <person name="Szatraj K."/>
            <person name="Zielenkiewicz U."/>
            <person name="Pilsyk S."/>
            <person name="Malc E."/>
            <person name="Mieczkowski P."/>
            <person name="Kruszewska J.S."/>
            <person name="Biernat P."/>
            <person name="Pawlowska J."/>
        </authorList>
    </citation>
    <scope>NUCLEOTIDE SEQUENCE</scope>
    <source>
        <strain evidence="4">WA0000017839</strain>
    </source>
</reference>
<name>A0A8H7V3E7_9FUNG</name>
<dbReference type="OrthoDB" id="2503993at2759"/>
<feature type="domain" description="Rax2-like third" evidence="3">
    <location>
        <begin position="369"/>
        <end position="490"/>
    </location>
</feature>
<feature type="signal peptide" evidence="1">
    <location>
        <begin position="1"/>
        <end position="21"/>
    </location>
</feature>
<gene>
    <name evidence="4" type="ORF">INT47_007031</name>
</gene>
<dbReference type="AlphaFoldDB" id="A0A8H7V3E7"/>
<keyword evidence="5" id="KW-1185">Reference proteome</keyword>
<protein>
    <submittedName>
        <fullName evidence="4">Uncharacterized protein</fullName>
    </submittedName>
</protein>
<dbReference type="Pfam" id="PF20843">
    <property type="entry name" value="Rax2_3"/>
    <property type="match status" value="1"/>
</dbReference>
<dbReference type="PANTHER" id="PTHR31778">
    <property type="entry name" value="BUD SITE SELECTION PROTEIN RAX2"/>
    <property type="match status" value="1"/>
</dbReference>
<evidence type="ECO:0000259" key="3">
    <source>
        <dbReference type="Pfam" id="PF20843"/>
    </source>
</evidence>
<proteinExistence type="predicted"/>
<accession>A0A8H7V3E7</accession>
<feature type="chain" id="PRO_5034002582" evidence="1">
    <location>
        <begin position="22"/>
        <end position="491"/>
    </location>
</feature>
<dbReference type="EMBL" id="JAEPRD010000047">
    <property type="protein sequence ID" value="KAG2204037.1"/>
    <property type="molecule type" value="Genomic_DNA"/>
</dbReference>
<dbReference type="PANTHER" id="PTHR31778:SF2">
    <property type="entry name" value="BUD SITE SELECTION PROTEIN RAX2"/>
    <property type="match status" value="1"/>
</dbReference>